<accession>A0A238X8S1</accession>
<protein>
    <submittedName>
        <fullName evidence="4">GXWXG protein</fullName>
    </submittedName>
</protein>
<dbReference type="AlphaFoldDB" id="A0A238X8S1"/>
<evidence type="ECO:0000259" key="3">
    <source>
        <dbReference type="Pfam" id="PF14232"/>
    </source>
</evidence>
<dbReference type="EMBL" id="FZNO01000012">
    <property type="protein sequence ID" value="SNR54933.1"/>
    <property type="molecule type" value="Genomic_DNA"/>
</dbReference>
<dbReference type="Proteomes" id="UP000198403">
    <property type="component" value="Unassembled WGS sequence"/>
</dbReference>
<dbReference type="OrthoDB" id="8905397at2"/>
<dbReference type="InterPro" id="IPR025568">
    <property type="entry name" value="DUF4334"/>
</dbReference>
<keyword evidence="5" id="KW-1185">Reference proteome</keyword>
<feature type="region of interest" description="Disordered" evidence="1">
    <location>
        <begin position="1"/>
        <end position="27"/>
    </location>
</feature>
<proteinExistence type="predicted"/>
<dbReference type="Pfam" id="PF14231">
    <property type="entry name" value="GXWXG"/>
    <property type="match status" value="1"/>
</dbReference>
<name>A0A238X8S1_9ACTN</name>
<feature type="domain" description="DUF4334" evidence="3">
    <location>
        <begin position="147"/>
        <end position="202"/>
    </location>
</feature>
<dbReference type="RefSeq" id="WP_089336843.1">
    <property type="nucleotide sequence ID" value="NZ_FZNO01000012.1"/>
</dbReference>
<dbReference type="InterPro" id="IPR025951">
    <property type="entry name" value="GXWXG_dom"/>
</dbReference>
<evidence type="ECO:0000259" key="2">
    <source>
        <dbReference type="Pfam" id="PF14231"/>
    </source>
</evidence>
<reference evidence="4 5" key="1">
    <citation type="submission" date="2017-06" db="EMBL/GenBank/DDBJ databases">
        <authorList>
            <person name="Kim H.J."/>
            <person name="Triplett B.A."/>
        </authorList>
    </citation>
    <scope>NUCLEOTIDE SEQUENCE [LARGE SCALE GENOMIC DNA]</scope>
    <source>
        <strain evidence="4 5">DSM 44272</strain>
    </source>
</reference>
<gene>
    <name evidence="4" type="ORF">SAMN06272737_11231</name>
</gene>
<evidence type="ECO:0000313" key="5">
    <source>
        <dbReference type="Proteomes" id="UP000198403"/>
    </source>
</evidence>
<dbReference type="Pfam" id="PF14232">
    <property type="entry name" value="DUF4334"/>
    <property type="match status" value="1"/>
</dbReference>
<sequence>MAGKSETGLRSVERGPTPPTAAGGDPEAERWLAEHRTGAEPGEVLAFFDGLPTVTVAEMLGRWRGSGLHTGSRLDGLLEAYGWYGKEFSGPEAVHPLLFHGRDGRPRPVDPALIPLGLLRDYAGLARSWPIRTAFGRLRPLVHTNQPKARLRTVEHRGVNTAAMVYDSLPVIDVFRRVGADVVLGAMDMRGLPEPFFFLLERDEPA</sequence>
<evidence type="ECO:0000313" key="4">
    <source>
        <dbReference type="EMBL" id="SNR54933.1"/>
    </source>
</evidence>
<evidence type="ECO:0000256" key="1">
    <source>
        <dbReference type="SAM" id="MobiDB-lite"/>
    </source>
</evidence>
<organism evidence="4 5">
    <name type="scientific">Blastococcus mobilis</name>
    <dbReference type="NCBI Taxonomy" id="1938746"/>
    <lineage>
        <taxon>Bacteria</taxon>
        <taxon>Bacillati</taxon>
        <taxon>Actinomycetota</taxon>
        <taxon>Actinomycetes</taxon>
        <taxon>Geodermatophilales</taxon>
        <taxon>Geodermatophilaceae</taxon>
        <taxon>Blastococcus</taxon>
    </lineage>
</organism>
<feature type="domain" description="GXWXG" evidence="2">
    <location>
        <begin position="46"/>
        <end position="104"/>
    </location>
</feature>
<dbReference type="Gene3D" id="2.40.128.580">
    <property type="entry name" value="GXWXG domain"/>
    <property type="match status" value="1"/>
</dbReference>